<evidence type="ECO:0000313" key="2">
    <source>
        <dbReference type="EMBL" id="TYA10013.1"/>
    </source>
</evidence>
<dbReference type="Gene3D" id="3.40.630.30">
    <property type="match status" value="1"/>
</dbReference>
<dbReference type="Proteomes" id="UP000325218">
    <property type="component" value="Unassembled WGS sequence"/>
</dbReference>
<reference evidence="2 3" key="1">
    <citation type="submission" date="2019-08" db="EMBL/GenBank/DDBJ databases">
        <title>Genome sequencing of Paenibacillus faecis DSM 23593(T).</title>
        <authorList>
            <person name="Kook J.-K."/>
            <person name="Park S.-N."/>
            <person name="Lim Y.K."/>
        </authorList>
    </citation>
    <scope>NUCLEOTIDE SEQUENCE [LARGE SCALE GENOMIC DNA]</scope>
    <source>
        <strain evidence="2 3">DSM 23593</strain>
    </source>
</reference>
<dbReference type="PROSITE" id="PS51186">
    <property type="entry name" value="GNAT"/>
    <property type="match status" value="1"/>
</dbReference>
<evidence type="ECO:0000313" key="3">
    <source>
        <dbReference type="Proteomes" id="UP000325218"/>
    </source>
</evidence>
<dbReference type="RefSeq" id="WP_148457584.1">
    <property type="nucleotide sequence ID" value="NZ_VSDO01000006.1"/>
</dbReference>
<dbReference type="OrthoDB" id="9799321at2"/>
<dbReference type="InterPro" id="IPR016181">
    <property type="entry name" value="Acyl_CoA_acyltransferase"/>
</dbReference>
<name>A0A5D0CIW8_9BACL</name>
<gene>
    <name evidence="2" type="ORF">FRY98_25745</name>
</gene>
<dbReference type="SUPFAM" id="SSF55729">
    <property type="entry name" value="Acyl-CoA N-acyltransferases (Nat)"/>
    <property type="match status" value="1"/>
</dbReference>
<dbReference type="CDD" id="cd04301">
    <property type="entry name" value="NAT_SF"/>
    <property type="match status" value="1"/>
</dbReference>
<proteinExistence type="predicted"/>
<protein>
    <submittedName>
        <fullName evidence="2">GNAT family N-acetyltransferase</fullName>
    </submittedName>
</protein>
<evidence type="ECO:0000259" key="1">
    <source>
        <dbReference type="PROSITE" id="PS51186"/>
    </source>
</evidence>
<dbReference type="InterPro" id="IPR051531">
    <property type="entry name" value="N-acetyltransferase"/>
</dbReference>
<comment type="caution">
    <text evidence="2">The sequence shown here is derived from an EMBL/GenBank/DDBJ whole genome shotgun (WGS) entry which is preliminary data.</text>
</comment>
<dbReference type="PANTHER" id="PTHR43792">
    <property type="entry name" value="GNAT FAMILY, PUTATIVE (AFU_ORTHOLOGUE AFUA_3G00765)-RELATED-RELATED"/>
    <property type="match status" value="1"/>
</dbReference>
<dbReference type="AlphaFoldDB" id="A0A5D0CIW8"/>
<keyword evidence="2" id="KW-0808">Transferase</keyword>
<dbReference type="Pfam" id="PF13302">
    <property type="entry name" value="Acetyltransf_3"/>
    <property type="match status" value="1"/>
</dbReference>
<dbReference type="InterPro" id="IPR000182">
    <property type="entry name" value="GNAT_dom"/>
</dbReference>
<dbReference type="EMBL" id="VSDO01000006">
    <property type="protein sequence ID" value="TYA10013.1"/>
    <property type="molecule type" value="Genomic_DNA"/>
</dbReference>
<keyword evidence="3" id="KW-1185">Reference proteome</keyword>
<organism evidence="2 3">
    <name type="scientific">Paenibacillus faecis</name>
    <dbReference type="NCBI Taxonomy" id="862114"/>
    <lineage>
        <taxon>Bacteria</taxon>
        <taxon>Bacillati</taxon>
        <taxon>Bacillota</taxon>
        <taxon>Bacilli</taxon>
        <taxon>Bacillales</taxon>
        <taxon>Paenibacillaceae</taxon>
        <taxon>Paenibacillus</taxon>
    </lineage>
</organism>
<dbReference type="GO" id="GO:0016747">
    <property type="term" value="F:acyltransferase activity, transferring groups other than amino-acyl groups"/>
    <property type="evidence" value="ECO:0007669"/>
    <property type="project" value="InterPro"/>
</dbReference>
<sequence>MSVYLREFFVETEAEELVSFLAGKTWPFHGAATMAEATVREQIARGRYHSDEEKKTFWAMDEQEQRVGLVRVFDLGDPTPMFDLRIAESHRGRGIGLQALRKLVEFVFTTYEDKLRLEGHTRVDNLAMRKVFHKAGFVKEAVHRQSWPSEDGAIYDSIGYAILREDWLNNKTTPICWDDFPY</sequence>
<feature type="domain" description="N-acetyltransferase" evidence="1">
    <location>
        <begin position="3"/>
        <end position="161"/>
    </location>
</feature>
<accession>A0A5D0CIW8</accession>